<dbReference type="EMBL" id="DSGT01000010">
    <property type="protein sequence ID" value="HEW53310.1"/>
    <property type="molecule type" value="Genomic_DNA"/>
</dbReference>
<evidence type="ECO:0000313" key="1">
    <source>
        <dbReference type="EMBL" id="HEW53310.1"/>
    </source>
</evidence>
<reference evidence="1" key="1">
    <citation type="journal article" date="2020" name="mSystems">
        <title>Genome- and Community-Level Interaction Insights into Carbon Utilization and Element Cycling Functions of Hydrothermarchaeota in Hydrothermal Sediment.</title>
        <authorList>
            <person name="Zhou Z."/>
            <person name="Liu Y."/>
            <person name="Xu W."/>
            <person name="Pan J."/>
            <person name="Luo Z.H."/>
            <person name="Li M."/>
        </authorList>
    </citation>
    <scope>NUCLEOTIDE SEQUENCE [LARGE SCALE GENOMIC DNA]</scope>
    <source>
        <strain evidence="1">SpSt-16</strain>
    </source>
</reference>
<sequence>MSYIKNVKNLYVVFSADLDSIIASSIIMRIAREEDVETYLAPFYEATRPSDASSSILLVKVLQRTPVGGLKITQLDDLVGKDPKIISSTSMHLLRELKKHIVVPRYIDVLSLVAMLSLARGSIYDQNVIEVHKKLLSEAVDNSLFTFIDTLRLFGYPRRDVIDALIKTVDPYILGVSLNREGSKKVLEDIGGSVSSEEAKTKLVDQLASILSSYCKSCEPITGTKIILRDLTPVDDVYEATYALYCYMDALGLDPLVYVSISSKIIDIARGVFDYMSKPLRELVDYVIENGGAKRVISRGVKMGIVDISTLQTTPPLFVAHRVLRALGLTEDVTVFSNGKEYLLPAPLIAPRWPYDKELNIEKSFVVFRSLQDVGEAFR</sequence>
<accession>A0A7C2V9I0</accession>
<protein>
    <submittedName>
        <fullName evidence="1">Uncharacterized protein</fullName>
    </submittedName>
</protein>
<dbReference type="AlphaFoldDB" id="A0A7C2V9I0"/>
<comment type="caution">
    <text evidence="1">The sequence shown here is derived from an EMBL/GenBank/DDBJ whole genome shotgun (WGS) entry which is preliminary data.</text>
</comment>
<name>A0A7C2V9I0_9CREN</name>
<gene>
    <name evidence="1" type="ORF">ENO77_04000</name>
</gene>
<organism evidence="1">
    <name type="scientific">Ignisphaera aggregans</name>
    <dbReference type="NCBI Taxonomy" id="334771"/>
    <lineage>
        <taxon>Archaea</taxon>
        <taxon>Thermoproteota</taxon>
        <taxon>Thermoprotei</taxon>
        <taxon>Desulfurococcales</taxon>
        <taxon>Desulfurococcaceae</taxon>
        <taxon>Ignisphaera</taxon>
    </lineage>
</organism>
<proteinExistence type="predicted"/>